<gene>
    <name evidence="3" type="ORF">EJ104_08910</name>
</gene>
<dbReference type="InterPro" id="IPR050631">
    <property type="entry name" value="PheA/TfdB_FAD_monoxygenase"/>
</dbReference>
<accession>A0A3S0I2T2</accession>
<keyword evidence="3" id="KW-0503">Monooxygenase</keyword>
<dbReference type="Gene3D" id="3.30.70.2450">
    <property type="match status" value="1"/>
</dbReference>
<comment type="caution">
    <text evidence="3">The sequence shown here is derived from an EMBL/GenBank/DDBJ whole genome shotgun (WGS) entry which is preliminary data.</text>
</comment>
<keyword evidence="1" id="KW-0560">Oxidoreductase</keyword>
<reference evidence="3 4" key="1">
    <citation type="submission" date="2018-12" db="EMBL/GenBank/DDBJ databases">
        <title>Deinococcus radiophilus ATCC 27603 genome sequencing and assembly.</title>
        <authorList>
            <person name="Maclea K.S."/>
            <person name="Maynard C.R."/>
        </authorList>
    </citation>
    <scope>NUCLEOTIDE SEQUENCE [LARGE SCALE GENOMIC DNA]</scope>
    <source>
        <strain evidence="3 4">ATCC 27603</strain>
    </source>
</reference>
<evidence type="ECO:0000313" key="3">
    <source>
        <dbReference type="EMBL" id="RTR26105.1"/>
    </source>
</evidence>
<dbReference type="PANTHER" id="PTHR43476">
    <property type="entry name" value="3-(3-HYDROXY-PHENYL)PROPIONATE/3-HYDROXYCINNAMIC ACID HYDROXYLASE"/>
    <property type="match status" value="1"/>
</dbReference>
<sequence length="381" mass="41084">MLDVIVVGGGPVGTYLGGLLAQAGLNFAVLDRRGWPAEHSRAIGIHPRALRGFDRLGLTSQLLAAGVTIRRGLLLGGGGQVLGELGFETADEQHPYVLSLPQVETERLLAARLEALAPGRLRRSVRVQAVQPAGDHVRVMLERDGLTETWPARYVVAADGWRSGVRRAAGISFPGSVYPDKYLMGDFPDTTPFGTQAMISLTAAGVTECFPLPSGQRRWVVHTGTQLLDAAGPDALTHIIQERTGLPVPAGECRMFSAFEVRRHLAGRMWQGRLCLIGDAAHVVSPIGGQGMNLGWLDADALAPLLIRAVQQGGVPQIQWQGWERQRRRSAWIAARQAEANMAAGRPASTATQHVREALLTQLLRPPAAGLLADAFTMRWL</sequence>
<dbReference type="EMBL" id="RXPE01000018">
    <property type="protein sequence ID" value="RTR26105.1"/>
    <property type="molecule type" value="Genomic_DNA"/>
</dbReference>
<dbReference type="PANTHER" id="PTHR43476:SF3">
    <property type="entry name" value="FAD-BINDING MONOOXYGENASE"/>
    <property type="match status" value="1"/>
</dbReference>
<dbReference type="InterPro" id="IPR002938">
    <property type="entry name" value="FAD-bd"/>
</dbReference>
<proteinExistence type="predicted"/>
<dbReference type="OrthoDB" id="9806565at2"/>
<name>A0A3S0I2T2_9DEIO</name>
<dbReference type="RefSeq" id="WP_126352378.1">
    <property type="nucleotide sequence ID" value="NZ_CP086381.1"/>
</dbReference>
<dbReference type="GO" id="GO:0071949">
    <property type="term" value="F:FAD binding"/>
    <property type="evidence" value="ECO:0007669"/>
    <property type="project" value="InterPro"/>
</dbReference>
<evidence type="ECO:0000256" key="1">
    <source>
        <dbReference type="ARBA" id="ARBA00023002"/>
    </source>
</evidence>
<dbReference type="Pfam" id="PF01494">
    <property type="entry name" value="FAD_binding_3"/>
    <property type="match status" value="1"/>
</dbReference>
<evidence type="ECO:0000313" key="4">
    <source>
        <dbReference type="Proteomes" id="UP000277766"/>
    </source>
</evidence>
<keyword evidence="4" id="KW-1185">Reference proteome</keyword>
<dbReference type="SUPFAM" id="SSF51905">
    <property type="entry name" value="FAD/NAD(P)-binding domain"/>
    <property type="match status" value="1"/>
</dbReference>
<dbReference type="GO" id="GO:0008688">
    <property type="term" value="F:3-(3-hydroxyphenyl)propionate hydroxylase activity"/>
    <property type="evidence" value="ECO:0007669"/>
    <property type="project" value="TreeGrafter"/>
</dbReference>
<evidence type="ECO:0000259" key="2">
    <source>
        <dbReference type="Pfam" id="PF01494"/>
    </source>
</evidence>
<dbReference type="PRINTS" id="PR00420">
    <property type="entry name" value="RNGMNOXGNASE"/>
</dbReference>
<dbReference type="AlphaFoldDB" id="A0A3S0I2T2"/>
<dbReference type="InterPro" id="IPR036188">
    <property type="entry name" value="FAD/NAD-bd_sf"/>
</dbReference>
<dbReference type="Proteomes" id="UP000277766">
    <property type="component" value="Unassembled WGS sequence"/>
</dbReference>
<dbReference type="Gene3D" id="3.50.50.60">
    <property type="entry name" value="FAD/NAD(P)-binding domain"/>
    <property type="match status" value="1"/>
</dbReference>
<feature type="domain" description="FAD-binding" evidence="2">
    <location>
        <begin position="2"/>
        <end position="334"/>
    </location>
</feature>
<organism evidence="3 4">
    <name type="scientific">Deinococcus radiophilus</name>
    <dbReference type="NCBI Taxonomy" id="32062"/>
    <lineage>
        <taxon>Bacteria</taxon>
        <taxon>Thermotogati</taxon>
        <taxon>Deinococcota</taxon>
        <taxon>Deinococci</taxon>
        <taxon>Deinococcales</taxon>
        <taxon>Deinococcaceae</taxon>
        <taxon>Deinococcus</taxon>
    </lineage>
</organism>
<protein>
    <submittedName>
        <fullName evidence="3">FAD-dependent monooxygenase</fullName>
    </submittedName>
</protein>
<dbReference type="GO" id="GO:0019622">
    <property type="term" value="P:3-(3-hydroxy)phenylpropionate catabolic process"/>
    <property type="evidence" value="ECO:0007669"/>
    <property type="project" value="TreeGrafter"/>
</dbReference>